<dbReference type="AlphaFoldDB" id="K2MK25"/>
<dbReference type="SUPFAM" id="SSF50939">
    <property type="entry name" value="Sialidases"/>
    <property type="match status" value="1"/>
</dbReference>
<dbReference type="CDD" id="cd15482">
    <property type="entry name" value="Sialidase_non-viral"/>
    <property type="match status" value="1"/>
</dbReference>
<evidence type="ECO:0000259" key="1">
    <source>
        <dbReference type="Pfam" id="PF13859"/>
    </source>
</evidence>
<feature type="non-terminal residue" evidence="2">
    <location>
        <position position="149"/>
    </location>
</feature>
<feature type="domain" description="Sialidase" evidence="1">
    <location>
        <begin position="2"/>
        <end position="149"/>
    </location>
</feature>
<gene>
    <name evidence="2" type="ORF">MOQ_008749</name>
</gene>
<dbReference type="InterPro" id="IPR036278">
    <property type="entry name" value="Sialidase_sf"/>
</dbReference>
<name>K2MK25_TRYCR</name>
<dbReference type="Pfam" id="PF13859">
    <property type="entry name" value="BNR_3"/>
    <property type="match status" value="1"/>
</dbReference>
<dbReference type="Gene3D" id="2.120.10.10">
    <property type="match status" value="1"/>
</dbReference>
<proteinExistence type="predicted"/>
<evidence type="ECO:0000313" key="2">
    <source>
        <dbReference type="EMBL" id="EKF27525.1"/>
    </source>
</evidence>
<evidence type="ECO:0000313" key="3">
    <source>
        <dbReference type="Proteomes" id="UP000007350"/>
    </source>
</evidence>
<dbReference type="EMBL" id="AHKC01017951">
    <property type="protein sequence ID" value="EKF27525.1"/>
    <property type="molecule type" value="Genomic_DNA"/>
</dbReference>
<organism evidence="2 3">
    <name type="scientific">Trypanosoma cruzi marinkellei</name>
    <dbReference type="NCBI Taxonomy" id="85056"/>
    <lineage>
        <taxon>Eukaryota</taxon>
        <taxon>Discoba</taxon>
        <taxon>Euglenozoa</taxon>
        <taxon>Kinetoplastea</taxon>
        <taxon>Metakinetoplastina</taxon>
        <taxon>Trypanosomatida</taxon>
        <taxon>Trypanosomatidae</taxon>
        <taxon>Trypanosoma</taxon>
        <taxon>Schizotrypanum</taxon>
    </lineage>
</organism>
<reference evidence="2 3" key="1">
    <citation type="journal article" date="2012" name="BMC Genomics">
        <title>Comparative genomic analysis of human infective Trypanosoma cruzi lineages with the bat-restricted subspecies T. cruzi marinkellei.</title>
        <authorList>
            <person name="Franzen O."/>
            <person name="Talavera-Lopez C."/>
            <person name="Ochaya S."/>
            <person name="Butler C.E."/>
            <person name="Messenger L.A."/>
            <person name="Lewis M.D."/>
            <person name="Llewellyn M.S."/>
            <person name="Marinkelle C.J."/>
            <person name="Tyler K.M."/>
            <person name="Miles M.A."/>
            <person name="Andersson B."/>
        </authorList>
    </citation>
    <scope>NUCLEOTIDE SEQUENCE [LARGE SCALE GENOMIC DNA]</scope>
    <source>
        <strain evidence="2 3">B7</strain>
    </source>
</reference>
<dbReference type="InterPro" id="IPR011040">
    <property type="entry name" value="Sialidase"/>
</dbReference>
<comment type="caution">
    <text evidence="2">The sequence shown here is derived from an EMBL/GenBank/DDBJ whole genome shotgun (WGS) entry which is preliminary data.</text>
</comment>
<protein>
    <submittedName>
        <fullName evidence="2">Trans-sialidase, putative</fullName>
    </submittedName>
</protein>
<accession>K2MK25</accession>
<keyword evidence="3" id="KW-1185">Reference proteome</keyword>
<sequence>MKKVDVSRPTTLVQGNDVYMLAGNYSRTAPTGGQESGADDSGIFLVKGRVSTDGGKKIHWNDTHAVPCTVLNQQQESWTWLTGGGGSGVKLTEDTLLFPVEGTKRKDNTDEKSFLLIIYTLSSGTNSWKLSKGMSADSCGDPSVVEWKD</sequence>
<dbReference type="Proteomes" id="UP000007350">
    <property type="component" value="Unassembled WGS sequence"/>
</dbReference>